<sequence length="221" mass="24658">MLREPFLHPTSISLEPVLDDGDMLKPHTVVLGLSPSLQLLHQLNRHALEFQLLQATEALEGVLFYFHAAEVDHIVQPQRLELPEPTCTEAQLGPVVCLHEKEGHQSGHRDVIPFSRFPYKLSFRSRGGGVRLPSSKVSSLCLAITTRRTRRSILDMDAESNLLWMVLTPLMSKLFICVSLRRCRTVVSSPTTTAFIVCSPLSLSIPPGTTTPPLRTVYLEV</sequence>
<proteinExistence type="predicted"/>
<gene>
    <name evidence="1" type="ORF">MUK42_35941</name>
</gene>
<dbReference type="Proteomes" id="UP001055439">
    <property type="component" value="Chromosome 8"/>
</dbReference>
<dbReference type="AlphaFoldDB" id="A0A9E7HZQ9"/>
<keyword evidence="2" id="KW-1185">Reference proteome</keyword>
<dbReference type="OrthoDB" id="643381at2759"/>
<evidence type="ECO:0000313" key="2">
    <source>
        <dbReference type="Proteomes" id="UP001055439"/>
    </source>
</evidence>
<protein>
    <submittedName>
        <fullName evidence="1">Uncharacterized protein</fullName>
    </submittedName>
</protein>
<organism evidence="1 2">
    <name type="scientific">Musa troglodytarum</name>
    <name type="common">fe'i banana</name>
    <dbReference type="NCBI Taxonomy" id="320322"/>
    <lineage>
        <taxon>Eukaryota</taxon>
        <taxon>Viridiplantae</taxon>
        <taxon>Streptophyta</taxon>
        <taxon>Embryophyta</taxon>
        <taxon>Tracheophyta</taxon>
        <taxon>Spermatophyta</taxon>
        <taxon>Magnoliopsida</taxon>
        <taxon>Liliopsida</taxon>
        <taxon>Zingiberales</taxon>
        <taxon>Musaceae</taxon>
        <taxon>Musa</taxon>
    </lineage>
</organism>
<accession>A0A9E7HZQ9</accession>
<reference evidence="1" key="1">
    <citation type="submission" date="2022-05" db="EMBL/GenBank/DDBJ databases">
        <title>The Musa troglodytarum L. genome provides insights into the mechanism of non-climacteric behaviour and enrichment of carotenoids.</title>
        <authorList>
            <person name="Wang J."/>
        </authorList>
    </citation>
    <scope>NUCLEOTIDE SEQUENCE</scope>
    <source>
        <tissue evidence="1">Leaf</tissue>
    </source>
</reference>
<dbReference type="EMBL" id="CP097510">
    <property type="protein sequence ID" value="URE39234.1"/>
    <property type="molecule type" value="Genomic_DNA"/>
</dbReference>
<dbReference type="EMBL" id="CP097510">
    <property type="protein sequence ID" value="URE39231.1"/>
    <property type="molecule type" value="Genomic_DNA"/>
</dbReference>
<evidence type="ECO:0000313" key="1">
    <source>
        <dbReference type="EMBL" id="URE39234.1"/>
    </source>
</evidence>
<name>A0A9E7HZQ9_9LILI</name>